<organism evidence="9 10">
    <name type="scientific">Sesamum alatum</name>
    <dbReference type="NCBI Taxonomy" id="300844"/>
    <lineage>
        <taxon>Eukaryota</taxon>
        <taxon>Viridiplantae</taxon>
        <taxon>Streptophyta</taxon>
        <taxon>Embryophyta</taxon>
        <taxon>Tracheophyta</taxon>
        <taxon>Spermatophyta</taxon>
        <taxon>Magnoliopsida</taxon>
        <taxon>eudicotyledons</taxon>
        <taxon>Gunneridae</taxon>
        <taxon>Pentapetalae</taxon>
        <taxon>asterids</taxon>
        <taxon>lamiids</taxon>
        <taxon>Lamiales</taxon>
        <taxon>Pedaliaceae</taxon>
        <taxon>Sesamum</taxon>
    </lineage>
</organism>
<dbReference type="AlphaFoldDB" id="A0AAE1XT24"/>
<protein>
    <submittedName>
        <fullName evidence="9">Protein GLUTAMINE DUMPER 5</fullName>
    </submittedName>
</protein>
<dbReference type="GO" id="GO:0006865">
    <property type="term" value="P:amino acid transport"/>
    <property type="evidence" value="ECO:0007669"/>
    <property type="project" value="UniProtKB-KW"/>
</dbReference>
<dbReference type="EMBL" id="JACGWO010000009">
    <property type="protein sequence ID" value="KAK4417540.1"/>
    <property type="molecule type" value="Genomic_DNA"/>
</dbReference>
<dbReference type="Proteomes" id="UP001293254">
    <property type="component" value="Unassembled WGS sequence"/>
</dbReference>
<feature type="transmembrane region" description="Helical" evidence="8">
    <location>
        <begin position="33"/>
        <end position="54"/>
    </location>
</feature>
<evidence type="ECO:0000256" key="6">
    <source>
        <dbReference type="ARBA" id="ARBA00022989"/>
    </source>
</evidence>
<comment type="subcellular location">
    <subcellularLocation>
        <location evidence="1">Membrane</location>
        <topology evidence="1">Single-pass membrane protein</topology>
    </subcellularLocation>
</comment>
<evidence type="ECO:0000256" key="4">
    <source>
        <dbReference type="ARBA" id="ARBA00022692"/>
    </source>
</evidence>
<dbReference type="PANTHER" id="PTHR33228">
    <property type="entry name" value="PROTEIN GLUTAMINE DUMPER 4-RELATED"/>
    <property type="match status" value="1"/>
</dbReference>
<dbReference type="GO" id="GO:0080143">
    <property type="term" value="P:regulation of amino acid export"/>
    <property type="evidence" value="ECO:0007669"/>
    <property type="project" value="InterPro"/>
</dbReference>
<dbReference type="GO" id="GO:0016020">
    <property type="term" value="C:membrane"/>
    <property type="evidence" value="ECO:0007669"/>
    <property type="project" value="UniProtKB-SubCell"/>
</dbReference>
<evidence type="ECO:0000256" key="7">
    <source>
        <dbReference type="ARBA" id="ARBA00023136"/>
    </source>
</evidence>
<reference evidence="9" key="2">
    <citation type="journal article" date="2024" name="Plant">
        <title>Genomic evolution and insights into agronomic trait innovations of Sesamum species.</title>
        <authorList>
            <person name="Miao H."/>
            <person name="Wang L."/>
            <person name="Qu L."/>
            <person name="Liu H."/>
            <person name="Sun Y."/>
            <person name="Le M."/>
            <person name="Wang Q."/>
            <person name="Wei S."/>
            <person name="Zheng Y."/>
            <person name="Lin W."/>
            <person name="Duan Y."/>
            <person name="Cao H."/>
            <person name="Xiong S."/>
            <person name="Wang X."/>
            <person name="Wei L."/>
            <person name="Li C."/>
            <person name="Ma Q."/>
            <person name="Ju M."/>
            <person name="Zhao R."/>
            <person name="Li G."/>
            <person name="Mu C."/>
            <person name="Tian Q."/>
            <person name="Mei H."/>
            <person name="Zhang T."/>
            <person name="Gao T."/>
            <person name="Zhang H."/>
        </authorList>
    </citation>
    <scope>NUCLEOTIDE SEQUENCE</scope>
    <source>
        <strain evidence="9">3651</strain>
    </source>
</reference>
<keyword evidence="4 8" id="KW-0812">Transmembrane</keyword>
<keyword evidence="6 8" id="KW-1133">Transmembrane helix</keyword>
<sequence length="118" mass="12761">MMKSKVVLVQDPPLSAPAPTDGGLRRWDSPVPYLLGGLGLMLVVVAVALILLLFSYCKSSHQSSPYHHKSEIPLRPEMEPRVVVIMAGQTNPTHLAKPIPAAAATVVRCTHQHVSHIS</sequence>
<evidence type="ECO:0000313" key="10">
    <source>
        <dbReference type="Proteomes" id="UP001293254"/>
    </source>
</evidence>
<keyword evidence="7 8" id="KW-0472">Membrane</keyword>
<keyword evidence="3" id="KW-0813">Transport</keyword>
<accession>A0AAE1XT24</accession>
<evidence type="ECO:0000256" key="2">
    <source>
        <dbReference type="ARBA" id="ARBA00009977"/>
    </source>
</evidence>
<evidence type="ECO:0000256" key="3">
    <source>
        <dbReference type="ARBA" id="ARBA00022448"/>
    </source>
</evidence>
<proteinExistence type="inferred from homology"/>
<dbReference type="PANTHER" id="PTHR33228:SF76">
    <property type="entry name" value="PROTEIN GLUTAMINE DUMPER 7"/>
    <property type="match status" value="1"/>
</dbReference>
<comment type="caution">
    <text evidence="9">The sequence shown here is derived from an EMBL/GenBank/DDBJ whole genome shotgun (WGS) entry which is preliminary data.</text>
</comment>
<evidence type="ECO:0000313" key="9">
    <source>
        <dbReference type="EMBL" id="KAK4417540.1"/>
    </source>
</evidence>
<keyword evidence="5" id="KW-0029">Amino-acid transport</keyword>
<name>A0AAE1XT24_9LAMI</name>
<reference evidence="9" key="1">
    <citation type="submission" date="2020-06" db="EMBL/GenBank/DDBJ databases">
        <authorList>
            <person name="Li T."/>
            <person name="Hu X."/>
            <person name="Zhang T."/>
            <person name="Song X."/>
            <person name="Zhang H."/>
            <person name="Dai N."/>
            <person name="Sheng W."/>
            <person name="Hou X."/>
            <person name="Wei L."/>
        </authorList>
    </citation>
    <scope>NUCLEOTIDE SEQUENCE</scope>
    <source>
        <strain evidence="9">3651</strain>
        <tissue evidence="9">Leaf</tissue>
    </source>
</reference>
<evidence type="ECO:0000256" key="8">
    <source>
        <dbReference type="SAM" id="Phobius"/>
    </source>
</evidence>
<evidence type="ECO:0000256" key="5">
    <source>
        <dbReference type="ARBA" id="ARBA00022970"/>
    </source>
</evidence>
<evidence type="ECO:0000256" key="1">
    <source>
        <dbReference type="ARBA" id="ARBA00004167"/>
    </source>
</evidence>
<gene>
    <name evidence="9" type="ORF">Salat_2166700</name>
</gene>
<keyword evidence="10" id="KW-1185">Reference proteome</keyword>
<comment type="similarity">
    <text evidence="2">Belongs to the GLUTAMINE DUMPER 1 (TC 9.B.60) family.</text>
</comment>
<dbReference type="InterPro" id="IPR040359">
    <property type="entry name" value="GDU"/>
</dbReference>